<name>A0A919PR49_9ACTN</name>
<keyword evidence="1" id="KW-0378">Hydrolase</keyword>
<dbReference type="SUPFAM" id="SSF53474">
    <property type="entry name" value="alpha/beta-Hydrolases"/>
    <property type="match status" value="1"/>
</dbReference>
<dbReference type="PANTHER" id="PTHR48081:SF8">
    <property type="entry name" value="ALPHA_BETA HYDROLASE FOLD-3 DOMAIN-CONTAINING PROTEIN-RELATED"/>
    <property type="match status" value="1"/>
</dbReference>
<dbReference type="EMBL" id="BONQ01000107">
    <property type="protein sequence ID" value="GIG48629.1"/>
    <property type="molecule type" value="Genomic_DNA"/>
</dbReference>
<accession>A0A919PR49</accession>
<reference evidence="3" key="1">
    <citation type="submission" date="2021-01" db="EMBL/GenBank/DDBJ databases">
        <title>Whole genome shotgun sequence of Dactylosporangium siamense NBRC 106093.</title>
        <authorList>
            <person name="Komaki H."/>
            <person name="Tamura T."/>
        </authorList>
    </citation>
    <scope>NUCLEOTIDE SEQUENCE</scope>
    <source>
        <strain evidence="3">NBRC 106093</strain>
    </source>
</reference>
<keyword evidence="4" id="KW-1185">Reference proteome</keyword>
<dbReference type="InterPro" id="IPR050300">
    <property type="entry name" value="GDXG_lipolytic_enzyme"/>
</dbReference>
<dbReference type="Proteomes" id="UP000660611">
    <property type="component" value="Unassembled WGS sequence"/>
</dbReference>
<dbReference type="GO" id="GO:0016787">
    <property type="term" value="F:hydrolase activity"/>
    <property type="evidence" value="ECO:0007669"/>
    <property type="project" value="UniProtKB-KW"/>
</dbReference>
<organism evidence="3 4">
    <name type="scientific">Dactylosporangium siamense</name>
    <dbReference type="NCBI Taxonomy" id="685454"/>
    <lineage>
        <taxon>Bacteria</taxon>
        <taxon>Bacillati</taxon>
        <taxon>Actinomycetota</taxon>
        <taxon>Actinomycetes</taxon>
        <taxon>Micromonosporales</taxon>
        <taxon>Micromonosporaceae</taxon>
        <taxon>Dactylosporangium</taxon>
    </lineage>
</organism>
<dbReference type="Gene3D" id="3.40.50.1820">
    <property type="entry name" value="alpha/beta hydrolase"/>
    <property type="match status" value="1"/>
</dbReference>
<comment type="caution">
    <text evidence="3">The sequence shown here is derived from an EMBL/GenBank/DDBJ whole genome shotgun (WGS) entry which is preliminary data.</text>
</comment>
<dbReference type="PANTHER" id="PTHR48081">
    <property type="entry name" value="AB HYDROLASE SUPERFAMILY PROTEIN C4A8.06C"/>
    <property type="match status" value="1"/>
</dbReference>
<sequence length="306" mass="32809">MPQFHPDLTRARFIPRIKLRPWLVRFAQRVKAPGIRTPDGMTIENLSAPGPAGRPPVRVRVYRPVGLPRPAPALYWIHGGGFVQGRPEQDDRSCIAFARELGAVVASVDYRLAPQHPFPAPLDDVYAGLQWLAGNAAELGVDPGAIAIGGASAGGGLAAGLALLARDRGVVSPVFQLLVYPMLDDRTVLRTGVDTTYLRAWTPQNNRFGWSAYLGREPGGPGVSDYAAPARCEDLSGLPPAWIGVGTNDLFHDEDLDHARRLRAAGVACDLTVVDGAFHGFDAIFAKTGVARAFLDAQIAALRAKL</sequence>
<dbReference type="AlphaFoldDB" id="A0A919PR49"/>
<evidence type="ECO:0000313" key="4">
    <source>
        <dbReference type="Proteomes" id="UP000660611"/>
    </source>
</evidence>
<protein>
    <submittedName>
        <fullName evidence="3">Esterase</fullName>
    </submittedName>
</protein>
<proteinExistence type="predicted"/>
<dbReference type="InterPro" id="IPR013094">
    <property type="entry name" value="AB_hydrolase_3"/>
</dbReference>
<gene>
    <name evidence="3" type="ORF">Dsi01nite_066700</name>
</gene>
<dbReference type="RefSeq" id="WP_203850332.1">
    <property type="nucleotide sequence ID" value="NZ_BAAAVW010000023.1"/>
</dbReference>
<feature type="domain" description="Alpha/beta hydrolase fold-3" evidence="2">
    <location>
        <begin position="75"/>
        <end position="281"/>
    </location>
</feature>
<evidence type="ECO:0000256" key="1">
    <source>
        <dbReference type="ARBA" id="ARBA00022801"/>
    </source>
</evidence>
<evidence type="ECO:0000259" key="2">
    <source>
        <dbReference type="Pfam" id="PF07859"/>
    </source>
</evidence>
<dbReference type="Pfam" id="PF07859">
    <property type="entry name" value="Abhydrolase_3"/>
    <property type="match status" value="1"/>
</dbReference>
<evidence type="ECO:0000313" key="3">
    <source>
        <dbReference type="EMBL" id="GIG48629.1"/>
    </source>
</evidence>
<dbReference type="InterPro" id="IPR029058">
    <property type="entry name" value="AB_hydrolase_fold"/>
</dbReference>